<dbReference type="PANTHER" id="PTHR34796">
    <property type="entry name" value="EXPRESSED PROTEIN"/>
    <property type="match status" value="1"/>
</dbReference>
<comment type="caution">
    <text evidence="1">The sequence shown here is derived from an EMBL/GenBank/DDBJ whole genome shotgun (WGS) entry which is preliminary data.</text>
</comment>
<name>X0VVH5_9ZZZZ</name>
<dbReference type="PANTHER" id="PTHR34796:SF1">
    <property type="entry name" value="EXPRESSED PROTEIN"/>
    <property type="match status" value="1"/>
</dbReference>
<gene>
    <name evidence="1" type="ORF">S01H1_57815</name>
</gene>
<organism evidence="1">
    <name type="scientific">marine sediment metagenome</name>
    <dbReference type="NCBI Taxonomy" id="412755"/>
    <lineage>
        <taxon>unclassified sequences</taxon>
        <taxon>metagenomes</taxon>
        <taxon>ecological metagenomes</taxon>
    </lineage>
</organism>
<dbReference type="SUPFAM" id="SSF140663">
    <property type="entry name" value="TTHA0068-like"/>
    <property type="match status" value="1"/>
</dbReference>
<protein>
    <recommendedName>
        <fullName evidence="2">DUF309 domain-containing protein</fullName>
    </recommendedName>
</protein>
<dbReference type="EMBL" id="BARS01037728">
    <property type="protein sequence ID" value="GAG15122.1"/>
    <property type="molecule type" value="Genomic_DNA"/>
</dbReference>
<dbReference type="AlphaFoldDB" id="X0VVH5"/>
<reference evidence="1" key="1">
    <citation type="journal article" date="2014" name="Front. Microbiol.">
        <title>High frequency of phylogenetically diverse reductive dehalogenase-homologous genes in deep subseafloor sedimentary metagenomes.</title>
        <authorList>
            <person name="Kawai M."/>
            <person name="Futagami T."/>
            <person name="Toyoda A."/>
            <person name="Takaki Y."/>
            <person name="Nishi S."/>
            <person name="Hori S."/>
            <person name="Arai W."/>
            <person name="Tsubouchi T."/>
            <person name="Morono Y."/>
            <person name="Uchiyama I."/>
            <person name="Ito T."/>
            <person name="Fujiyama A."/>
            <person name="Inagaki F."/>
            <person name="Takami H."/>
        </authorList>
    </citation>
    <scope>NUCLEOTIDE SEQUENCE</scope>
    <source>
        <strain evidence="1">Expedition CK06-06</strain>
    </source>
</reference>
<sequence>MDSELVDPSEYDPLYLAGVVKFNECDYYECHEVWEELWTEYRGPSRKFYQGLIQAAVALYHFGNGNIRGARKLHGSVHGYLEPYGSYYLGLHLDRFFESFDECLREVAASTENFPKIELDPETLPEIHLDPPPLVDGGVSDE</sequence>
<dbReference type="Gene3D" id="1.10.3450.10">
    <property type="entry name" value="TTHA0068-like"/>
    <property type="match status" value="1"/>
</dbReference>
<dbReference type="InterPro" id="IPR005500">
    <property type="entry name" value="DUF309"/>
</dbReference>
<proteinExistence type="predicted"/>
<evidence type="ECO:0000313" key="1">
    <source>
        <dbReference type="EMBL" id="GAG15122.1"/>
    </source>
</evidence>
<dbReference type="Pfam" id="PF03745">
    <property type="entry name" value="DUF309"/>
    <property type="match status" value="1"/>
</dbReference>
<evidence type="ECO:0008006" key="2">
    <source>
        <dbReference type="Google" id="ProtNLM"/>
    </source>
</evidence>
<dbReference type="InterPro" id="IPR023203">
    <property type="entry name" value="TTHA0068_sf"/>
</dbReference>
<accession>X0VVH5</accession>